<evidence type="ECO:0000313" key="1">
    <source>
        <dbReference type="EMBL" id="MPC14924.1"/>
    </source>
</evidence>
<name>A0A5B7D1W4_PORTR</name>
<keyword evidence="2" id="KW-1185">Reference proteome</keyword>
<evidence type="ECO:0000313" key="2">
    <source>
        <dbReference type="Proteomes" id="UP000324222"/>
    </source>
</evidence>
<gene>
    <name evidence="1" type="ORF">E2C01_007702</name>
</gene>
<comment type="caution">
    <text evidence="1">The sequence shown here is derived from an EMBL/GenBank/DDBJ whole genome shotgun (WGS) entry which is preliminary data.</text>
</comment>
<organism evidence="1 2">
    <name type="scientific">Portunus trituberculatus</name>
    <name type="common">Swimming crab</name>
    <name type="synonym">Neptunus trituberculatus</name>
    <dbReference type="NCBI Taxonomy" id="210409"/>
    <lineage>
        <taxon>Eukaryota</taxon>
        <taxon>Metazoa</taxon>
        <taxon>Ecdysozoa</taxon>
        <taxon>Arthropoda</taxon>
        <taxon>Crustacea</taxon>
        <taxon>Multicrustacea</taxon>
        <taxon>Malacostraca</taxon>
        <taxon>Eumalacostraca</taxon>
        <taxon>Eucarida</taxon>
        <taxon>Decapoda</taxon>
        <taxon>Pleocyemata</taxon>
        <taxon>Brachyura</taxon>
        <taxon>Eubrachyura</taxon>
        <taxon>Portunoidea</taxon>
        <taxon>Portunidae</taxon>
        <taxon>Portuninae</taxon>
        <taxon>Portunus</taxon>
    </lineage>
</organism>
<dbReference type="AlphaFoldDB" id="A0A5B7D1W4"/>
<dbReference type="EMBL" id="VSRR010000389">
    <property type="protein sequence ID" value="MPC14924.1"/>
    <property type="molecule type" value="Genomic_DNA"/>
</dbReference>
<proteinExistence type="predicted"/>
<reference evidence="1 2" key="1">
    <citation type="submission" date="2019-05" db="EMBL/GenBank/DDBJ databases">
        <title>Another draft genome of Portunus trituberculatus and its Hox gene families provides insights of decapod evolution.</title>
        <authorList>
            <person name="Jeong J.-H."/>
            <person name="Song I."/>
            <person name="Kim S."/>
            <person name="Choi T."/>
            <person name="Kim D."/>
            <person name="Ryu S."/>
            <person name="Kim W."/>
        </authorList>
    </citation>
    <scope>NUCLEOTIDE SEQUENCE [LARGE SCALE GENOMIC DNA]</scope>
    <source>
        <tissue evidence="1">Muscle</tissue>
    </source>
</reference>
<accession>A0A5B7D1W4</accession>
<protein>
    <submittedName>
        <fullName evidence="1">Uncharacterized protein</fullName>
    </submittedName>
</protein>
<sequence>MRLFHTYCKVSKCTSDIRTFCVADAAVVAAAAPAWYPHSKSKVWVRSVTVDSSDVYAVDL</sequence>
<dbReference type="Proteomes" id="UP000324222">
    <property type="component" value="Unassembled WGS sequence"/>
</dbReference>